<dbReference type="OrthoDB" id="9811036at2"/>
<keyword evidence="4 6" id="KW-1133">Transmembrane helix</keyword>
<evidence type="ECO:0000256" key="7">
    <source>
        <dbReference type="SAM" id="SignalP"/>
    </source>
</evidence>
<feature type="domain" description="Cytochrome C biogenesis protein transmembrane" evidence="8">
    <location>
        <begin position="172"/>
        <end position="380"/>
    </location>
</feature>
<organism evidence="10 11">
    <name type="scientific">Reinekea marinisedimentorum</name>
    <dbReference type="NCBI Taxonomy" id="230495"/>
    <lineage>
        <taxon>Bacteria</taxon>
        <taxon>Pseudomonadati</taxon>
        <taxon>Pseudomonadota</taxon>
        <taxon>Gammaproteobacteria</taxon>
        <taxon>Oceanospirillales</taxon>
        <taxon>Saccharospirillaceae</taxon>
        <taxon>Reinekea</taxon>
    </lineage>
</organism>
<feature type="chain" id="PRO_5020207234" evidence="7">
    <location>
        <begin position="21"/>
        <end position="559"/>
    </location>
</feature>
<dbReference type="EMBL" id="SLZR01000003">
    <property type="protein sequence ID" value="TCS42640.1"/>
    <property type="molecule type" value="Genomic_DNA"/>
</dbReference>
<keyword evidence="11" id="KW-1185">Reference proteome</keyword>
<reference evidence="10 11" key="1">
    <citation type="submission" date="2019-03" db="EMBL/GenBank/DDBJ databases">
        <title>Genomic Encyclopedia of Archaeal and Bacterial Type Strains, Phase II (KMG-II): from individual species to whole genera.</title>
        <authorList>
            <person name="Goeker M."/>
        </authorList>
    </citation>
    <scope>NUCLEOTIDE SEQUENCE [LARGE SCALE GENOMIC DNA]</scope>
    <source>
        <strain evidence="10 11">DSM 15388</strain>
    </source>
</reference>
<dbReference type="InterPro" id="IPR036249">
    <property type="entry name" value="Thioredoxin-like_sf"/>
</dbReference>
<evidence type="ECO:0000256" key="2">
    <source>
        <dbReference type="ARBA" id="ARBA00022692"/>
    </source>
</evidence>
<keyword evidence="3" id="KW-0201">Cytochrome c-type biogenesis</keyword>
<dbReference type="SUPFAM" id="SSF52833">
    <property type="entry name" value="Thioredoxin-like"/>
    <property type="match status" value="1"/>
</dbReference>
<dbReference type="Gene3D" id="3.40.30.10">
    <property type="entry name" value="Glutaredoxin"/>
    <property type="match status" value="1"/>
</dbReference>
<dbReference type="SUPFAM" id="SSF74863">
    <property type="entry name" value="Thiol:disulfide interchange protein DsbD, N-terminal domain (DsbD-alpha)"/>
    <property type="match status" value="1"/>
</dbReference>
<feature type="transmembrane region" description="Helical" evidence="6">
    <location>
        <begin position="390"/>
        <end position="409"/>
    </location>
</feature>
<dbReference type="CDD" id="cd02953">
    <property type="entry name" value="DsbDgamma"/>
    <property type="match status" value="1"/>
</dbReference>
<evidence type="ECO:0000259" key="9">
    <source>
        <dbReference type="Pfam" id="PF11412"/>
    </source>
</evidence>
<evidence type="ECO:0000313" key="11">
    <source>
        <dbReference type="Proteomes" id="UP000295793"/>
    </source>
</evidence>
<gene>
    <name evidence="10" type="ORF">BCF53_103308</name>
</gene>
<evidence type="ECO:0000256" key="6">
    <source>
        <dbReference type="SAM" id="Phobius"/>
    </source>
</evidence>
<evidence type="ECO:0000256" key="4">
    <source>
        <dbReference type="ARBA" id="ARBA00022989"/>
    </source>
</evidence>
<dbReference type="PANTHER" id="PTHR32234">
    <property type="entry name" value="THIOL:DISULFIDE INTERCHANGE PROTEIN DSBD"/>
    <property type="match status" value="1"/>
</dbReference>
<dbReference type="InterPro" id="IPR036929">
    <property type="entry name" value="DsbDN_sf"/>
</dbReference>
<dbReference type="InterPro" id="IPR003834">
    <property type="entry name" value="Cyt_c_assmbl_TM_dom"/>
</dbReference>
<evidence type="ECO:0000259" key="8">
    <source>
        <dbReference type="Pfam" id="PF02683"/>
    </source>
</evidence>
<name>A0A4R3IB17_9GAMM</name>
<evidence type="ECO:0000256" key="3">
    <source>
        <dbReference type="ARBA" id="ARBA00022748"/>
    </source>
</evidence>
<comment type="subcellular location">
    <subcellularLocation>
        <location evidence="1">Membrane</location>
        <topology evidence="1">Multi-pass membrane protein</topology>
    </subcellularLocation>
</comment>
<dbReference type="PANTHER" id="PTHR32234:SF3">
    <property type="entry name" value="SUPPRESSION OF COPPER SENSITIVITY PROTEIN"/>
    <property type="match status" value="1"/>
</dbReference>
<feature type="transmembrane region" description="Helical" evidence="6">
    <location>
        <begin position="325"/>
        <end position="347"/>
    </location>
</feature>
<dbReference type="Proteomes" id="UP000295793">
    <property type="component" value="Unassembled WGS sequence"/>
</dbReference>
<evidence type="ECO:0000256" key="1">
    <source>
        <dbReference type="ARBA" id="ARBA00004141"/>
    </source>
</evidence>
<keyword evidence="5 6" id="KW-0472">Membrane</keyword>
<evidence type="ECO:0000313" key="10">
    <source>
        <dbReference type="EMBL" id="TCS42640.1"/>
    </source>
</evidence>
<protein>
    <submittedName>
        <fullName evidence="10">Thiol:disulfide interchange protein DsbD</fullName>
    </submittedName>
</protein>
<dbReference type="InterPro" id="IPR035671">
    <property type="entry name" value="DsbD_gamma"/>
</dbReference>
<dbReference type="InterPro" id="IPR028250">
    <property type="entry name" value="DsbDN"/>
</dbReference>
<proteinExistence type="predicted"/>
<feature type="domain" description="Thiol:disulfide interchange protein DsbD N-terminal" evidence="9">
    <location>
        <begin position="22"/>
        <end position="133"/>
    </location>
</feature>
<dbReference type="GO" id="GO:0017004">
    <property type="term" value="P:cytochrome complex assembly"/>
    <property type="evidence" value="ECO:0007669"/>
    <property type="project" value="UniProtKB-KW"/>
</dbReference>
<dbReference type="Pfam" id="PF13899">
    <property type="entry name" value="Thioredoxin_7"/>
    <property type="match status" value="1"/>
</dbReference>
<dbReference type="Pfam" id="PF11412">
    <property type="entry name" value="DsbD_N"/>
    <property type="match status" value="1"/>
</dbReference>
<feature type="signal peptide" evidence="7">
    <location>
        <begin position="1"/>
        <end position="20"/>
    </location>
</feature>
<feature type="transmembrane region" description="Helical" evidence="6">
    <location>
        <begin position="212"/>
        <end position="237"/>
    </location>
</feature>
<feature type="transmembrane region" description="Helical" evidence="6">
    <location>
        <begin position="293"/>
        <end position="319"/>
    </location>
</feature>
<feature type="transmembrane region" description="Helical" evidence="6">
    <location>
        <begin position="167"/>
        <end position="191"/>
    </location>
</feature>
<feature type="transmembrane region" description="Helical" evidence="6">
    <location>
        <begin position="249"/>
        <end position="272"/>
    </location>
</feature>
<dbReference type="GO" id="GO:0016020">
    <property type="term" value="C:membrane"/>
    <property type="evidence" value="ECO:0007669"/>
    <property type="project" value="UniProtKB-SubCell"/>
</dbReference>
<keyword evidence="2 6" id="KW-0812">Transmembrane</keyword>
<feature type="transmembrane region" description="Helical" evidence="6">
    <location>
        <begin position="367"/>
        <end position="384"/>
    </location>
</feature>
<dbReference type="GO" id="GO:0015035">
    <property type="term" value="F:protein-disulfide reductase activity"/>
    <property type="evidence" value="ECO:0007669"/>
    <property type="project" value="TreeGrafter"/>
</dbReference>
<keyword evidence="7" id="KW-0732">Signal</keyword>
<dbReference type="Gene3D" id="2.60.40.1250">
    <property type="entry name" value="Thiol:disulfide interchange protein DsbD, N-terminal domain"/>
    <property type="match status" value="1"/>
</dbReference>
<sequence length="559" mass="60601">MKQLCGLFLFALALCSFVAAEEEFVPVDQAFQVNVSRNGAELYVDFEIRDGYYLYRDKYKLTAFDGLKATEPKFSLNEIITFDPNFNEDLAVFYGYMEVTHQVTAESGYFEVTYQGCADAGLCYAPQKRLFGLDGMPYNKPATAAAGPVVNVGQAGPADQPLNYATALTAAAFALLGGFILNLMPCVFPVLSIKAFSIARHSHSAAESRSNALAYSAGVILSFVLVALMLLVIRGFGDWVGWGFQLQSPAFVSFLVVLFFLMALTMSGYVTVSSRWMGLGDSLSSKAGLTGSFFTGVLATVVATPCTAPFMGTAIGFALAQSPLIGLLIFAFMGLGLSLPVLAIGFLPRLAGYLPKPGKWMHSFQQFLAFPLFLTSLWLLWLLVQLDGSLALLKVGTGLVLIAMAVWPVLSSAGRTAQGTLAKRGAQLLLVVAAAWSIFSTTKPDQLWVDYSEEIVSEALNKDRPVFIDVTADWCITCKVNEKIALSGSRFETLVAEHNVLLVRADWTEPSASIDQLIAQYNRQGVPLYLYYPAGQQQADILPQLLTLGLIEEVFTGGS</sequence>
<dbReference type="Pfam" id="PF02683">
    <property type="entry name" value="DsbD_TM"/>
    <property type="match status" value="1"/>
</dbReference>
<comment type="caution">
    <text evidence="10">The sequence shown here is derived from an EMBL/GenBank/DDBJ whole genome shotgun (WGS) entry which is preliminary data.</text>
</comment>
<dbReference type="GO" id="GO:0045454">
    <property type="term" value="P:cell redox homeostasis"/>
    <property type="evidence" value="ECO:0007669"/>
    <property type="project" value="TreeGrafter"/>
</dbReference>
<accession>A0A4R3IB17</accession>
<evidence type="ECO:0000256" key="5">
    <source>
        <dbReference type="ARBA" id="ARBA00023136"/>
    </source>
</evidence>
<dbReference type="AlphaFoldDB" id="A0A4R3IB17"/>
<dbReference type="RefSeq" id="WP_132700552.1">
    <property type="nucleotide sequence ID" value="NZ_SLZR01000003.1"/>
</dbReference>